<sequence>MSYHCRFPLKDFTAMTAQTLLNALEHCGMVEIDGLHAFEFALDEDDNLHIECIDGRAAKHWEFTPAQVAAATFDDSLQSWLIVGYFNETKAIGEHRLVCHGDVVSSSDDEDDTDENA</sequence>
<dbReference type="Pfam" id="PF18629">
    <property type="entry name" value="DUF5629"/>
    <property type="match status" value="1"/>
</dbReference>
<proteinExistence type="predicted"/>
<gene>
    <name evidence="2" type="ORF">H8F23_10375</name>
</gene>
<evidence type="ECO:0000313" key="3">
    <source>
        <dbReference type="Proteomes" id="UP000722111"/>
    </source>
</evidence>
<protein>
    <submittedName>
        <fullName evidence="2">DUF5629 family protein</fullName>
    </submittedName>
</protein>
<dbReference type="InterPro" id="IPR041081">
    <property type="entry name" value="DUF5629"/>
</dbReference>
<name>A0ABS0BK88_9PSED</name>
<dbReference type="EMBL" id="JACOPX010000006">
    <property type="protein sequence ID" value="MBF6033655.1"/>
    <property type="molecule type" value="Genomic_DNA"/>
</dbReference>
<dbReference type="Proteomes" id="UP000722111">
    <property type="component" value="Unassembled WGS sequence"/>
</dbReference>
<organism evidence="2 3">
    <name type="scientific">Pseudomonas neuropathica</name>
    <dbReference type="NCBI Taxonomy" id="2730425"/>
    <lineage>
        <taxon>Bacteria</taxon>
        <taxon>Pseudomonadati</taxon>
        <taxon>Pseudomonadota</taxon>
        <taxon>Gammaproteobacteria</taxon>
        <taxon>Pseudomonadales</taxon>
        <taxon>Pseudomonadaceae</taxon>
        <taxon>Pseudomonas</taxon>
    </lineage>
</organism>
<evidence type="ECO:0000313" key="2">
    <source>
        <dbReference type="EMBL" id="MBF6033655.1"/>
    </source>
</evidence>
<evidence type="ECO:0000259" key="1">
    <source>
        <dbReference type="Pfam" id="PF18629"/>
    </source>
</evidence>
<accession>A0ABS0BK88</accession>
<feature type="domain" description="DUF5629" evidence="1">
    <location>
        <begin position="45"/>
        <end position="100"/>
    </location>
</feature>
<comment type="caution">
    <text evidence="2">The sequence shown here is derived from an EMBL/GenBank/DDBJ whole genome shotgun (WGS) entry which is preliminary data.</text>
</comment>
<reference evidence="2 3" key="1">
    <citation type="submission" date="2020-08" db="EMBL/GenBank/DDBJ databases">
        <title>Description of novel Pseudomonas species.</title>
        <authorList>
            <person name="Duman M."/>
            <person name="Mulet M."/>
            <person name="Altun S."/>
            <person name="Saticioglu I.B."/>
            <person name="Lalucat J."/>
            <person name="Garcia-Valdes E."/>
        </authorList>
    </citation>
    <scope>NUCLEOTIDE SEQUENCE [LARGE SCALE GENOMIC DNA]</scope>
    <source>
        <strain evidence="2 3">P155</strain>
    </source>
</reference>
<dbReference type="Gene3D" id="2.30.29.190">
    <property type="match status" value="1"/>
</dbReference>
<keyword evidence="3" id="KW-1185">Reference proteome</keyword>